<evidence type="ECO:0000259" key="2">
    <source>
        <dbReference type="Pfam" id="PF05970"/>
    </source>
</evidence>
<sequence>MPSDDIWHQKGGEIMCCSVAPTGIAAFNVGGQAKHRLFHLPIEHEEKTAGYWALNKEAHKRIKMTLENLSIIIIDEVSMVFNLNVAYLHMRIEDIFGTNEWFGSKNILIVGDLLQLPLVISKPVFKQFSNELVKTRLGAATAVNIWKETVEYDELTMNEQQKGDKTFF</sequence>
<dbReference type="GO" id="GO:0016887">
    <property type="term" value="F:ATP hydrolysis activity"/>
    <property type="evidence" value="ECO:0007669"/>
    <property type="project" value="RHEA"/>
</dbReference>
<dbReference type="Pfam" id="PF05970">
    <property type="entry name" value="PIF1"/>
    <property type="match status" value="1"/>
</dbReference>
<dbReference type="GO" id="GO:0043139">
    <property type="term" value="F:5'-3' DNA helicase activity"/>
    <property type="evidence" value="ECO:0007669"/>
    <property type="project" value="UniProtKB-EC"/>
</dbReference>
<dbReference type="InParanoid" id="A0A1X7V4N7"/>
<dbReference type="InterPro" id="IPR051055">
    <property type="entry name" value="PIF1_helicase"/>
</dbReference>
<keyword evidence="1" id="KW-0547">Nucleotide-binding</keyword>
<feature type="domain" description="DNA helicase Pif1-like DEAD-box helicase" evidence="2">
    <location>
        <begin position="16"/>
        <end position="158"/>
    </location>
</feature>
<proteinExistence type="inferred from homology"/>
<dbReference type="GO" id="GO:0006281">
    <property type="term" value="P:DNA repair"/>
    <property type="evidence" value="ECO:0007669"/>
    <property type="project" value="UniProtKB-KW"/>
</dbReference>
<keyword evidence="1" id="KW-0067">ATP-binding</keyword>
<organism evidence="3">
    <name type="scientific">Amphimedon queenslandica</name>
    <name type="common">Sponge</name>
    <dbReference type="NCBI Taxonomy" id="400682"/>
    <lineage>
        <taxon>Eukaryota</taxon>
        <taxon>Metazoa</taxon>
        <taxon>Porifera</taxon>
        <taxon>Demospongiae</taxon>
        <taxon>Heteroscleromorpha</taxon>
        <taxon>Haplosclerida</taxon>
        <taxon>Niphatidae</taxon>
        <taxon>Amphimedon</taxon>
    </lineage>
</organism>
<evidence type="ECO:0000313" key="3">
    <source>
        <dbReference type="EnsemblMetazoa" id="Aqu2.1.34958_001"/>
    </source>
</evidence>
<keyword evidence="1" id="KW-0378">Hydrolase</keyword>
<keyword evidence="1" id="KW-0227">DNA damage</keyword>
<keyword evidence="1" id="KW-0233">DNA recombination</keyword>
<accession>A0A1X7V4N7</accession>
<comment type="cofactor">
    <cofactor evidence="1">
        <name>Mg(2+)</name>
        <dbReference type="ChEBI" id="CHEBI:18420"/>
    </cofactor>
</comment>
<name>A0A1X7V4N7_AMPQE</name>
<evidence type="ECO:0000256" key="1">
    <source>
        <dbReference type="RuleBase" id="RU363044"/>
    </source>
</evidence>
<reference evidence="3" key="1">
    <citation type="submission" date="2017-05" db="UniProtKB">
        <authorList>
            <consortium name="EnsemblMetazoa"/>
        </authorList>
    </citation>
    <scope>IDENTIFICATION</scope>
</reference>
<dbReference type="GO" id="GO:0000723">
    <property type="term" value="P:telomere maintenance"/>
    <property type="evidence" value="ECO:0007669"/>
    <property type="project" value="InterPro"/>
</dbReference>
<dbReference type="EC" id="5.6.2.3" evidence="1"/>
<dbReference type="InterPro" id="IPR027417">
    <property type="entry name" value="P-loop_NTPase"/>
</dbReference>
<comment type="catalytic activity">
    <reaction evidence="1">
        <text>ATP + H2O = ADP + phosphate + H(+)</text>
        <dbReference type="Rhea" id="RHEA:13065"/>
        <dbReference type="ChEBI" id="CHEBI:15377"/>
        <dbReference type="ChEBI" id="CHEBI:15378"/>
        <dbReference type="ChEBI" id="CHEBI:30616"/>
        <dbReference type="ChEBI" id="CHEBI:43474"/>
        <dbReference type="ChEBI" id="CHEBI:456216"/>
        <dbReference type="EC" id="5.6.2.3"/>
    </reaction>
</comment>
<keyword evidence="1" id="KW-0234">DNA repair</keyword>
<protein>
    <recommendedName>
        <fullName evidence="1">ATP-dependent DNA helicase</fullName>
        <ecNumber evidence="1">5.6.2.3</ecNumber>
    </recommendedName>
</protein>
<keyword evidence="1" id="KW-0347">Helicase</keyword>
<dbReference type="GO" id="GO:0006310">
    <property type="term" value="P:DNA recombination"/>
    <property type="evidence" value="ECO:0007669"/>
    <property type="project" value="UniProtKB-KW"/>
</dbReference>
<comment type="similarity">
    <text evidence="1">Belongs to the helicase family.</text>
</comment>
<dbReference type="InterPro" id="IPR010285">
    <property type="entry name" value="DNA_helicase_pif1-like_DEAD"/>
</dbReference>
<dbReference type="PANTHER" id="PTHR47642">
    <property type="entry name" value="ATP-DEPENDENT DNA HELICASE"/>
    <property type="match status" value="1"/>
</dbReference>
<dbReference type="AlphaFoldDB" id="A0A1X7V4N7"/>
<dbReference type="Gene3D" id="3.40.50.300">
    <property type="entry name" value="P-loop containing nucleotide triphosphate hydrolases"/>
    <property type="match status" value="1"/>
</dbReference>
<dbReference type="EnsemblMetazoa" id="Aqu2.1.34958_001">
    <property type="protein sequence ID" value="Aqu2.1.34958_001"/>
    <property type="gene ID" value="Aqu2.1.34958"/>
</dbReference>
<dbReference type="SUPFAM" id="SSF52540">
    <property type="entry name" value="P-loop containing nucleoside triphosphate hydrolases"/>
    <property type="match status" value="1"/>
</dbReference>
<dbReference type="GO" id="GO:0005524">
    <property type="term" value="F:ATP binding"/>
    <property type="evidence" value="ECO:0007669"/>
    <property type="project" value="UniProtKB-KW"/>
</dbReference>